<evidence type="ECO:0000256" key="3">
    <source>
        <dbReference type="ARBA" id="ARBA00022989"/>
    </source>
</evidence>
<dbReference type="EMBL" id="QJSQ01000028">
    <property type="protein sequence ID" value="PYE16711.1"/>
    <property type="molecule type" value="Genomic_DNA"/>
</dbReference>
<feature type="transmembrane region" description="Helical" evidence="6">
    <location>
        <begin position="45"/>
        <end position="65"/>
    </location>
</feature>
<evidence type="ECO:0000259" key="7">
    <source>
        <dbReference type="PROSITE" id="PS50850"/>
    </source>
</evidence>
<feature type="transmembrane region" description="Helical" evidence="6">
    <location>
        <begin position="142"/>
        <end position="164"/>
    </location>
</feature>
<evidence type="ECO:0000256" key="5">
    <source>
        <dbReference type="SAM" id="MobiDB-lite"/>
    </source>
</evidence>
<name>A0A2V4TU87_9BURK</name>
<dbReference type="InterPro" id="IPR011701">
    <property type="entry name" value="MFS"/>
</dbReference>
<evidence type="ECO:0000256" key="2">
    <source>
        <dbReference type="ARBA" id="ARBA00022692"/>
    </source>
</evidence>
<dbReference type="PANTHER" id="PTHR11662">
    <property type="entry name" value="SOLUTE CARRIER FAMILY 17"/>
    <property type="match status" value="1"/>
</dbReference>
<feature type="transmembrane region" description="Helical" evidence="6">
    <location>
        <begin position="170"/>
        <end position="190"/>
    </location>
</feature>
<dbReference type="PROSITE" id="PS50850">
    <property type="entry name" value="MFS"/>
    <property type="match status" value="1"/>
</dbReference>
<feature type="transmembrane region" description="Helical" evidence="6">
    <location>
        <begin position="370"/>
        <end position="387"/>
    </location>
</feature>
<dbReference type="Pfam" id="PF07690">
    <property type="entry name" value="MFS_1"/>
    <property type="match status" value="1"/>
</dbReference>
<sequence>MQGMLHTVNHLRWKIVALLVAPLTFVMTLDRTAMAVAAPTIQNELGLSIVEMSMILTIYFWAYAIGQIPAGRAAERFGSRKVLFGTSTLWSLMMLATPLGTSFAWLFGCRLVLGGAQSADWSSSVVALKRWVPASERAKGNALLLAGLYLGPIVAAPLTAWTIARFGWHAVFFGFGALGLLLGAIWWFGYRDTPAAHPLITKAEVEYIAAGQPPERAAARGPLSRCLRQWRFWIFGVQYFLLVLIQSFYTTWLPTYLMRARGLSLKAMGLYASLPWVAVFVAVFVAGAFSDWLLRKTGSIYRARTPVAMTGFVVSALALTAASRADSIAVVIGLLCLSFAAVGFVQVVVWSATQDLGRAFAGVMSGWTNVWGALSNVAGPMTLALVVKVTHSWASGMIVIGAAAACGALLWLFVHPERPLLDDEAAGPPPPSETGATTESVGNAGGSRNDARETNADAGAVSEQNG</sequence>
<keyword evidence="2 6" id="KW-0812">Transmembrane</keyword>
<keyword evidence="3 6" id="KW-1133">Transmembrane helix</keyword>
<comment type="caution">
    <text evidence="8">The sequence shown here is derived from an EMBL/GenBank/DDBJ whole genome shotgun (WGS) entry which is preliminary data.</text>
</comment>
<dbReference type="GO" id="GO:0022857">
    <property type="term" value="F:transmembrane transporter activity"/>
    <property type="evidence" value="ECO:0007669"/>
    <property type="project" value="InterPro"/>
</dbReference>
<feature type="domain" description="Major facilitator superfamily (MFS) profile" evidence="7">
    <location>
        <begin position="16"/>
        <end position="419"/>
    </location>
</feature>
<feature type="transmembrane region" description="Helical" evidence="6">
    <location>
        <begin position="269"/>
        <end position="294"/>
    </location>
</feature>
<feature type="transmembrane region" description="Helical" evidence="6">
    <location>
        <begin position="230"/>
        <end position="249"/>
    </location>
</feature>
<dbReference type="SUPFAM" id="SSF103473">
    <property type="entry name" value="MFS general substrate transporter"/>
    <property type="match status" value="1"/>
</dbReference>
<keyword evidence="4 6" id="KW-0472">Membrane</keyword>
<dbReference type="InterPro" id="IPR036259">
    <property type="entry name" value="MFS_trans_sf"/>
</dbReference>
<proteinExistence type="predicted"/>
<dbReference type="PANTHER" id="PTHR11662:SF399">
    <property type="entry name" value="FI19708P1-RELATED"/>
    <property type="match status" value="1"/>
</dbReference>
<comment type="subcellular location">
    <subcellularLocation>
        <location evidence="1">Membrane</location>
        <topology evidence="1">Multi-pass membrane protein</topology>
    </subcellularLocation>
</comment>
<evidence type="ECO:0000313" key="9">
    <source>
        <dbReference type="Proteomes" id="UP000247772"/>
    </source>
</evidence>
<reference evidence="8 9" key="1">
    <citation type="submission" date="2018-06" db="EMBL/GenBank/DDBJ databases">
        <title>Genomic Encyclopedia of Type Strains, Phase IV (KMG-V): Genome sequencing to study the core and pangenomes of soil and plant-associated prokaryotes.</title>
        <authorList>
            <person name="Whitman W."/>
        </authorList>
    </citation>
    <scope>NUCLEOTIDE SEQUENCE [LARGE SCALE GENOMIC DNA]</scope>
    <source>
        <strain evidence="8 9">SRCL-318</strain>
    </source>
</reference>
<accession>A0A2V4TU87</accession>
<feature type="region of interest" description="Disordered" evidence="5">
    <location>
        <begin position="422"/>
        <end position="466"/>
    </location>
</feature>
<dbReference type="AlphaFoldDB" id="A0A2V4TU87"/>
<organism evidence="8 9">
    <name type="scientific">Paraburkholderia silvatlantica</name>
    <dbReference type="NCBI Taxonomy" id="321895"/>
    <lineage>
        <taxon>Bacteria</taxon>
        <taxon>Pseudomonadati</taxon>
        <taxon>Pseudomonadota</taxon>
        <taxon>Betaproteobacteria</taxon>
        <taxon>Burkholderiales</taxon>
        <taxon>Burkholderiaceae</taxon>
        <taxon>Paraburkholderia</taxon>
    </lineage>
</organism>
<dbReference type="OrthoDB" id="8520784at2"/>
<gene>
    <name evidence="8" type="ORF">C7410_12858</name>
</gene>
<evidence type="ECO:0000256" key="6">
    <source>
        <dbReference type="SAM" id="Phobius"/>
    </source>
</evidence>
<dbReference type="InterPro" id="IPR020846">
    <property type="entry name" value="MFS_dom"/>
</dbReference>
<evidence type="ECO:0000256" key="4">
    <source>
        <dbReference type="ARBA" id="ARBA00023136"/>
    </source>
</evidence>
<feature type="transmembrane region" description="Helical" evidence="6">
    <location>
        <begin position="328"/>
        <end position="349"/>
    </location>
</feature>
<protein>
    <submittedName>
        <fullName evidence="8">ACS family glucarate transporter-like MFS transporter</fullName>
    </submittedName>
</protein>
<dbReference type="InterPro" id="IPR050382">
    <property type="entry name" value="MFS_Na/Anion_cotransporter"/>
</dbReference>
<dbReference type="Proteomes" id="UP000247772">
    <property type="component" value="Unassembled WGS sequence"/>
</dbReference>
<evidence type="ECO:0000313" key="8">
    <source>
        <dbReference type="EMBL" id="PYE16711.1"/>
    </source>
</evidence>
<feature type="transmembrane region" description="Helical" evidence="6">
    <location>
        <begin position="393"/>
        <end position="414"/>
    </location>
</feature>
<evidence type="ECO:0000256" key="1">
    <source>
        <dbReference type="ARBA" id="ARBA00004141"/>
    </source>
</evidence>
<dbReference type="GO" id="GO:0016020">
    <property type="term" value="C:membrane"/>
    <property type="evidence" value="ECO:0007669"/>
    <property type="project" value="UniProtKB-SubCell"/>
</dbReference>
<dbReference type="Gene3D" id="1.20.1250.20">
    <property type="entry name" value="MFS general substrate transporter like domains"/>
    <property type="match status" value="2"/>
</dbReference>